<keyword evidence="3" id="KW-0378">Hydrolase</keyword>
<sequence length="413" mass="45481">MQPTEVEASAETLKRMSPGRRQEVLTAYFHPHRGLGYNLGRVPIGSCDFSLYSWTCGDLKEGDMDLKGFSLERYEEAINPLMRDAARTRGAPMEILASPWSPPPWMKTRRTFHGEGRLLPHCRDAWARHFVRFVEEMKSAGIPLWGVSVQNEPEAAQCWEPGPKNFQANYLPAVRPDLRKRLGDGKLLQFVALFPELLKVRPWHGGHLLSVKTAEAPSSGEMATAVGRAPLGATRPGPSGPKTPGSCGSSVSERAVHALRQLERELIQRLATRLTRGSEAEAVDVAWLLHNGKVRRRIGAVVRFHPVAELFVQSAGAGSASARERGSRESGEDEAEEGVEDSTAALPQPGTASSCPLSDHARTYAGYLLQFIRDRPEFFHLRSVGGFCDSWGILDQAWTDQPASMTTLPARVV</sequence>
<evidence type="ECO:0000256" key="4">
    <source>
        <dbReference type="SAM" id="MobiDB-lite"/>
    </source>
</evidence>
<gene>
    <name evidence="6" type="primary">GBA</name>
    <name evidence="6" type="ORF">SNAT2548_LOCUS20451</name>
</gene>
<feature type="compositionally biased region" description="Acidic residues" evidence="4">
    <location>
        <begin position="331"/>
        <end position="340"/>
    </location>
</feature>
<dbReference type="GO" id="GO:0004348">
    <property type="term" value="F:glucosylceramidase activity"/>
    <property type="evidence" value="ECO:0007669"/>
    <property type="project" value="InterPro"/>
</dbReference>
<dbReference type="PRINTS" id="PR00843">
    <property type="entry name" value="GLHYDRLASE30"/>
</dbReference>
<dbReference type="InterPro" id="IPR001139">
    <property type="entry name" value="Glyco_hydro_30"/>
</dbReference>
<dbReference type="EMBL" id="CAJNDS010002210">
    <property type="protein sequence ID" value="CAE7374330.1"/>
    <property type="molecule type" value="Genomic_DNA"/>
</dbReference>
<accession>A0A812PXQ7</accession>
<dbReference type="OrthoDB" id="408749at2759"/>
<feature type="domain" description="Glycosyl hydrolase family 30 TIM-barrel" evidence="5">
    <location>
        <begin position="6"/>
        <end position="156"/>
    </location>
</feature>
<evidence type="ECO:0000256" key="3">
    <source>
        <dbReference type="ARBA" id="ARBA00022801"/>
    </source>
</evidence>
<evidence type="ECO:0000256" key="1">
    <source>
        <dbReference type="ARBA" id="ARBA00005382"/>
    </source>
</evidence>
<evidence type="ECO:0000256" key="2">
    <source>
        <dbReference type="ARBA" id="ARBA00022729"/>
    </source>
</evidence>
<dbReference type="GO" id="GO:0016020">
    <property type="term" value="C:membrane"/>
    <property type="evidence" value="ECO:0007669"/>
    <property type="project" value="GOC"/>
</dbReference>
<dbReference type="PANTHER" id="PTHR11069">
    <property type="entry name" value="GLUCOSYLCERAMIDASE"/>
    <property type="match status" value="1"/>
</dbReference>
<dbReference type="PANTHER" id="PTHR11069:SF23">
    <property type="entry name" value="LYSOSOMAL ACID GLUCOSYLCERAMIDASE"/>
    <property type="match status" value="1"/>
</dbReference>
<evidence type="ECO:0000313" key="6">
    <source>
        <dbReference type="EMBL" id="CAE7374330.1"/>
    </source>
</evidence>
<proteinExistence type="inferred from homology"/>
<organism evidence="6 7">
    <name type="scientific">Symbiodinium natans</name>
    <dbReference type="NCBI Taxonomy" id="878477"/>
    <lineage>
        <taxon>Eukaryota</taxon>
        <taxon>Sar</taxon>
        <taxon>Alveolata</taxon>
        <taxon>Dinophyceae</taxon>
        <taxon>Suessiales</taxon>
        <taxon>Symbiodiniaceae</taxon>
        <taxon>Symbiodinium</taxon>
    </lineage>
</organism>
<dbReference type="SUPFAM" id="SSF51445">
    <property type="entry name" value="(Trans)glycosidases"/>
    <property type="match status" value="1"/>
</dbReference>
<dbReference type="Proteomes" id="UP000604046">
    <property type="component" value="Unassembled WGS sequence"/>
</dbReference>
<keyword evidence="2" id="KW-0732">Signal</keyword>
<feature type="region of interest" description="Disordered" evidence="4">
    <location>
        <begin position="229"/>
        <end position="250"/>
    </location>
</feature>
<keyword evidence="7" id="KW-1185">Reference proteome</keyword>
<dbReference type="InterPro" id="IPR017853">
    <property type="entry name" value="GH"/>
</dbReference>
<dbReference type="Pfam" id="PF02055">
    <property type="entry name" value="Glyco_hydro_30"/>
    <property type="match status" value="1"/>
</dbReference>
<name>A0A812PXQ7_9DINO</name>
<feature type="region of interest" description="Disordered" evidence="4">
    <location>
        <begin position="315"/>
        <end position="357"/>
    </location>
</feature>
<protein>
    <submittedName>
        <fullName evidence="6">GBA protein</fullName>
    </submittedName>
</protein>
<dbReference type="GO" id="GO:0006680">
    <property type="term" value="P:glucosylceramide catabolic process"/>
    <property type="evidence" value="ECO:0007669"/>
    <property type="project" value="TreeGrafter"/>
</dbReference>
<dbReference type="Gene3D" id="3.20.20.80">
    <property type="entry name" value="Glycosidases"/>
    <property type="match status" value="1"/>
</dbReference>
<dbReference type="InterPro" id="IPR033453">
    <property type="entry name" value="Glyco_hydro_30_TIM-barrel"/>
</dbReference>
<evidence type="ECO:0000313" key="7">
    <source>
        <dbReference type="Proteomes" id="UP000604046"/>
    </source>
</evidence>
<comment type="similarity">
    <text evidence="1">Belongs to the glycosyl hydrolase 30 family.</text>
</comment>
<comment type="caution">
    <text evidence="6">The sequence shown here is derived from an EMBL/GenBank/DDBJ whole genome shotgun (WGS) entry which is preliminary data.</text>
</comment>
<dbReference type="AlphaFoldDB" id="A0A812PXQ7"/>
<reference evidence="6" key="1">
    <citation type="submission" date="2021-02" db="EMBL/GenBank/DDBJ databases">
        <authorList>
            <person name="Dougan E. K."/>
            <person name="Rhodes N."/>
            <person name="Thang M."/>
            <person name="Chan C."/>
        </authorList>
    </citation>
    <scope>NUCLEOTIDE SEQUENCE</scope>
</reference>
<evidence type="ECO:0000259" key="5">
    <source>
        <dbReference type="Pfam" id="PF02055"/>
    </source>
</evidence>